<keyword evidence="7" id="KW-1185">Reference proteome</keyword>
<dbReference type="Proteomes" id="UP001161438">
    <property type="component" value="Chromosome 8"/>
</dbReference>
<dbReference type="PANTHER" id="PTHR10989">
    <property type="entry name" value="ANDROGEN-INDUCED PROTEIN 1-RELATED"/>
    <property type="match status" value="1"/>
</dbReference>
<evidence type="ECO:0000313" key="7">
    <source>
        <dbReference type="Proteomes" id="UP001161438"/>
    </source>
</evidence>
<evidence type="ECO:0000256" key="5">
    <source>
        <dbReference type="SAM" id="Phobius"/>
    </source>
</evidence>
<name>A0AA35J0M7_SACMI</name>
<feature type="transmembrane region" description="Helical" evidence="5">
    <location>
        <begin position="48"/>
        <end position="70"/>
    </location>
</feature>
<dbReference type="RefSeq" id="XP_056082630.1">
    <property type="nucleotide sequence ID" value="XM_056222994.1"/>
</dbReference>
<proteinExistence type="predicted"/>
<feature type="transmembrane region" description="Helical" evidence="5">
    <location>
        <begin position="204"/>
        <end position="223"/>
    </location>
</feature>
<feature type="transmembrane region" description="Helical" evidence="5">
    <location>
        <begin position="130"/>
        <end position="153"/>
    </location>
</feature>
<keyword evidence="4 5" id="KW-0472">Membrane</keyword>
<evidence type="ECO:0008006" key="8">
    <source>
        <dbReference type="Google" id="ProtNLM"/>
    </source>
</evidence>
<organism evidence="6 7">
    <name type="scientific">Saccharomyces mikatae IFO 1815</name>
    <dbReference type="NCBI Taxonomy" id="226126"/>
    <lineage>
        <taxon>Eukaryota</taxon>
        <taxon>Fungi</taxon>
        <taxon>Dikarya</taxon>
        <taxon>Ascomycota</taxon>
        <taxon>Saccharomycotina</taxon>
        <taxon>Saccharomycetes</taxon>
        <taxon>Saccharomycetales</taxon>
        <taxon>Saccharomycetaceae</taxon>
        <taxon>Saccharomyces</taxon>
    </lineage>
</organism>
<evidence type="ECO:0000256" key="2">
    <source>
        <dbReference type="ARBA" id="ARBA00022692"/>
    </source>
</evidence>
<evidence type="ECO:0000256" key="3">
    <source>
        <dbReference type="ARBA" id="ARBA00022989"/>
    </source>
</evidence>
<feature type="transmembrane region" description="Helical" evidence="5">
    <location>
        <begin position="12"/>
        <end position="28"/>
    </location>
</feature>
<dbReference type="AlphaFoldDB" id="A0AA35J0M7"/>
<accession>A0AA35J0M7</accession>
<evidence type="ECO:0000313" key="6">
    <source>
        <dbReference type="EMBL" id="CAI4039515.1"/>
    </source>
</evidence>
<feature type="transmembrane region" description="Helical" evidence="5">
    <location>
        <begin position="165"/>
        <end position="184"/>
    </location>
</feature>
<dbReference type="Pfam" id="PF04750">
    <property type="entry name" value="Far-17a_AIG1"/>
    <property type="match status" value="1"/>
</dbReference>
<dbReference type="GO" id="GO:0016020">
    <property type="term" value="C:membrane"/>
    <property type="evidence" value="ECO:0007669"/>
    <property type="project" value="InterPro"/>
</dbReference>
<protein>
    <recommendedName>
        <fullName evidence="8">YHR140W-like protein</fullName>
    </recommendedName>
</protein>
<keyword evidence="3 5" id="KW-1133">Transmembrane helix</keyword>
<gene>
    <name evidence="6" type="primary">SMKI08G1830</name>
    <name evidence="6" type="ORF">SMKI_08G1830</name>
</gene>
<keyword evidence="2 5" id="KW-0812">Transmembrane</keyword>
<dbReference type="GO" id="GO:0012505">
    <property type="term" value="C:endomembrane system"/>
    <property type="evidence" value="ECO:0007669"/>
    <property type="project" value="UniProtKB-SubCell"/>
</dbReference>
<dbReference type="GeneID" id="80918726"/>
<dbReference type="EMBL" id="OX365764">
    <property type="protein sequence ID" value="CAI4039515.1"/>
    <property type="molecule type" value="Genomic_DNA"/>
</dbReference>
<evidence type="ECO:0000256" key="4">
    <source>
        <dbReference type="ARBA" id="ARBA00023136"/>
    </source>
</evidence>
<sequence length="242" mass="27545">MSSLILTKPTGFTLIINTVSLLTSTWGFSRAISVTLPPSLSRAGHKQFLTIISIIAVIINNAVNILNYFMQRNNKVNLECREKSDFISRHVTLPVSLVLESIVASVYWPLRLFFVNLIMHGIDSPAKTPFPITVDMAIHLYPILFLLADHYLSGSGFKFKLSNKHAWFTVTSLAFLYFQYLAFLIDADQGQAYPYPFLDVDEPYKSIIFVVVATITWSYYVIYQKFPPKNAKKTTNKGFKNR</sequence>
<feature type="transmembrane region" description="Helical" evidence="5">
    <location>
        <begin position="91"/>
        <end position="110"/>
    </location>
</feature>
<reference evidence="6" key="1">
    <citation type="submission" date="2022-10" db="EMBL/GenBank/DDBJ databases">
        <authorList>
            <person name="Byrne P K."/>
        </authorList>
    </citation>
    <scope>NUCLEOTIDE SEQUENCE</scope>
    <source>
        <strain evidence="6">IFO1815</strain>
    </source>
</reference>
<comment type="subcellular location">
    <subcellularLocation>
        <location evidence="1">Endomembrane system</location>
        <topology evidence="1">Multi-pass membrane protein</topology>
    </subcellularLocation>
</comment>
<dbReference type="InterPro" id="IPR006838">
    <property type="entry name" value="ADTRP_AIG1"/>
</dbReference>
<evidence type="ECO:0000256" key="1">
    <source>
        <dbReference type="ARBA" id="ARBA00004127"/>
    </source>
</evidence>
<dbReference type="PANTHER" id="PTHR10989:SF16">
    <property type="entry name" value="AT02829P-RELATED"/>
    <property type="match status" value="1"/>
</dbReference>